<reference evidence="14 15" key="1">
    <citation type="submission" date="2019-05" db="EMBL/GenBank/DDBJ databases">
        <title>Another draft genome of Portunus trituberculatus and its Hox gene families provides insights of decapod evolution.</title>
        <authorList>
            <person name="Jeong J.-H."/>
            <person name="Song I."/>
            <person name="Kim S."/>
            <person name="Choi T."/>
            <person name="Kim D."/>
            <person name="Ryu S."/>
            <person name="Kim W."/>
        </authorList>
    </citation>
    <scope>NUCLEOTIDE SEQUENCE [LARGE SCALE GENOMIC DNA]</scope>
    <source>
        <tissue evidence="14">Muscle</tissue>
    </source>
</reference>
<feature type="domain" description="C2H2-type" evidence="13">
    <location>
        <begin position="101"/>
        <end position="131"/>
    </location>
</feature>
<dbReference type="Pfam" id="PF13465">
    <property type="entry name" value="zf-H2C2_2"/>
    <property type="match status" value="1"/>
</dbReference>
<gene>
    <name evidence="14" type="primary">ZNF836</name>
    <name evidence="14" type="ORF">E2C01_043004</name>
</gene>
<dbReference type="GO" id="GO:0043565">
    <property type="term" value="F:sequence-specific DNA binding"/>
    <property type="evidence" value="ECO:0007669"/>
    <property type="project" value="UniProtKB-ARBA"/>
</dbReference>
<evidence type="ECO:0000256" key="2">
    <source>
        <dbReference type="ARBA" id="ARBA00006991"/>
    </source>
</evidence>
<name>A0A5B7FWB9_PORTR</name>
<dbReference type="InterPro" id="IPR036236">
    <property type="entry name" value="Znf_C2H2_sf"/>
</dbReference>
<dbReference type="FunFam" id="3.30.160.60:FF:000446">
    <property type="entry name" value="Zinc finger protein"/>
    <property type="match status" value="1"/>
</dbReference>
<keyword evidence="4" id="KW-0677">Repeat</keyword>
<keyword evidence="3" id="KW-0479">Metal-binding</keyword>
<keyword evidence="9" id="KW-0804">Transcription</keyword>
<feature type="compositionally biased region" description="Basic and acidic residues" evidence="12">
    <location>
        <begin position="1"/>
        <end position="11"/>
    </location>
</feature>
<dbReference type="OrthoDB" id="6077919at2759"/>
<accession>A0A5B7FWB9</accession>
<dbReference type="FunFam" id="3.30.160.60:FF:000075">
    <property type="entry name" value="Putative zinc finger protein 536"/>
    <property type="match status" value="1"/>
</dbReference>
<comment type="caution">
    <text evidence="14">The sequence shown here is derived from an EMBL/GenBank/DDBJ whole genome shotgun (WGS) entry which is preliminary data.</text>
</comment>
<dbReference type="EMBL" id="VSRR010008730">
    <property type="protein sequence ID" value="MPC49208.1"/>
    <property type="molecule type" value="Genomic_DNA"/>
</dbReference>
<dbReference type="Gene3D" id="3.30.160.60">
    <property type="entry name" value="Classic Zinc Finger"/>
    <property type="match status" value="6"/>
</dbReference>
<evidence type="ECO:0000256" key="4">
    <source>
        <dbReference type="ARBA" id="ARBA00022737"/>
    </source>
</evidence>
<evidence type="ECO:0000313" key="14">
    <source>
        <dbReference type="EMBL" id="MPC49208.1"/>
    </source>
</evidence>
<sequence length="297" mass="32758">MRVPPGRDWHHPATQTVPKSSSNPCPVCGKMFGDKSNLRRHMRIHTGERPYACPLCPYRANQNNQLKKHGKSSTFRGTSDLGHHQPSTQSQPPQRPPSPSKLCSICGRGFGGKNRQFNLARHMRTHTGEKPYACPFCPHRATQKVNLKGHVITRHGRDKWNDIAIQGSDDSRKGGEVEGLCLKQMLVLQVGRVSPGRTSGLACQVCGKVFSGKNQRQLLRRHTLIHTGEKPHACPNCPYRTNQKCNLNMHIATVHRAAPILHPTLASALSLSQPSGPHAPASVSSTALSFRGRSDDR</sequence>
<feature type="compositionally biased region" description="Polar residues" evidence="12">
    <location>
        <begin position="13"/>
        <end position="24"/>
    </location>
</feature>
<dbReference type="FunFam" id="3.30.160.60:FF:001732">
    <property type="entry name" value="Zgc:162936"/>
    <property type="match status" value="1"/>
</dbReference>
<evidence type="ECO:0000256" key="12">
    <source>
        <dbReference type="SAM" id="MobiDB-lite"/>
    </source>
</evidence>
<feature type="domain" description="C2H2-type" evidence="13">
    <location>
        <begin position="23"/>
        <end position="50"/>
    </location>
</feature>
<dbReference type="PANTHER" id="PTHR16515">
    <property type="entry name" value="PR DOMAIN ZINC FINGER PROTEIN"/>
    <property type="match status" value="1"/>
</dbReference>
<dbReference type="FunFam" id="3.30.160.60:FF:000744">
    <property type="entry name" value="zinc finger E-box-binding homeobox 1"/>
    <property type="match status" value="1"/>
</dbReference>
<evidence type="ECO:0000256" key="5">
    <source>
        <dbReference type="ARBA" id="ARBA00022771"/>
    </source>
</evidence>
<dbReference type="GO" id="GO:0005634">
    <property type="term" value="C:nucleus"/>
    <property type="evidence" value="ECO:0007669"/>
    <property type="project" value="UniProtKB-SubCell"/>
</dbReference>
<dbReference type="PROSITE" id="PS50157">
    <property type="entry name" value="ZINC_FINGER_C2H2_2"/>
    <property type="match status" value="3"/>
</dbReference>
<feature type="region of interest" description="Disordered" evidence="12">
    <location>
        <begin position="270"/>
        <end position="297"/>
    </location>
</feature>
<keyword evidence="6" id="KW-0862">Zinc</keyword>
<proteinExistence type="inferred from homology"/>
<evidence type="ECO:0000256" key="8">
    <source>
        <dbReference type="ARBA" id="ARBA00023125"/>
    </source>
</evidence>
<evidence type="ECO:0000259" key="13">
    <source>
        <dbReference type="PROSITE" id="PS50157"/>
    </source>
</evidence>
<dbReference type="GO" id="GO:0005694">
    <property type="term" value="C:chromosome"/>
    <property type="evidence" value="ECO:0007669"/>
    <property type="project" value="UniProtKB-ARBA"/>
</dbReference>
<evidence type="ECO:0000256" key="6">
    <source>
        <dbReference type="ARBA" id="ARBA00022833"/>
    </source>
</evidence>
<evidence type="ECO:0000256" key="11">
    <source>
        <dbReference type="PROSITE-ProRule" id="PRU00042"/>
    </source>
</evidence>
<evidence type="ECO:0000256" key="7">
    <source>
        <dbReference type="ARBA" id="ARBA00023015"/>
    </source>
</evidence>
<dbReference type="SUPFAM" id="SSF57667">
    <property type="entry name" value="beta-beta-alpha zinc fingers"/>
    <property type="match status" value="3"/>
</dbReference>
<dbReference type="PANTHER" id="PTHR16515:SF66">
    <property type="entry name" value="C2H2-TYPE DOMAIN-CONTAINING PROTEIN"/>
    <property type="match status" value="1"/>
</dbReference>
<dbReference type="PROSITE" id="PS00028">
    <property type="entry name" value="ZINC_FINGER_C2H2_1"/>
    <property type="match status" value="1"/>
</dbReference>
<evidence type="ECO:0000256" key="9">
    <source>
        <dbReference type="ARBA" id="ARBA00023163"/>
    </source>
</evidence>
<dbReference type="GO" id="GO:0008270">
    <property type="term" value="F:zinc ion binding"/>
    <property type="evidence" value="ECO:0007669"/>
    <property type="project" value="UniProtKB-KW"/>
</dbReference>
<feature type="region of interest" description="Disordered" evidence="12">
    <location>
        <begin position="65"/>
        <end position="103"/>
    </location>
</feature>
<dbReference type="InterPro" id="IPR013087">
    <property type="entry name" value="Znf_C2H2_type"/>
</dbReference>
<comment type="similarity">
    <text evidence="2">Belongs to the krueppel C2H2-type zinc-finger protein family.</text>
</comment>
<feature type="domain" description="C2H2-type" evidence="13">
    <location>
        <begin position="201"/>
        <end position="231"/>
    </location>
</feature>
<keyword evidence="5 11" id="KW-0863">Zinc-finger</keyword>
<feature type="region of interest" description="Disordered" evidence="12">
    <location>
        <begin position="1"/>
        <end position="24"/>
    </location>
</feature>
<comment type="subcellular location">
    <subcellularLocation>
        <location evidence="1">Nucleus</location>
    </subcellularLocation>
</comment>
<evidence type="ECO:0000256" key="3">
    <source>
        <dbReference type="ARBA" id="ARBA00022723"/>
    </source>
</evidence>
<dbReference type="SMART" id="SM00355">
    <property type="entry name" value="ZnF_C2H2"/>
    <property type="match status" value="6"/>
</dbReference>
<keyword evidence="7" id="KW-0805">Transcription regulation</keyword>
<evidence type="ECO:0000313" key="15">
    <source>
        <dbReference type="Proteomes" id="UP000324222"/>
    </source>
</evidence>
<organism evidence="14 15">
    <name type="scientific">Portunus trituberculatus</name>
    <name type="common">Swimming crab</name>
    <name type="synonym">Neptunus trituberculatus</name>
    <dbReference type="NCBI Taxonomy" id="210409"/>
    <lineage>
        <taxon>Eukaryota</taxon>
        <taxon>Metazoa</taxon>
        <taxon>Ecdysozoa</taxon>
        <taxon>Arthropoda</taxon>
        <taxon>Crustacea</taxon>
        <taxon>Multicrustacea</taxon>
        <taxon>Malacostraca</taxon>
        <taxon>Eumalacostraca</taxon>
        <taxon>Eucarida</taxon>
        <taxon>Decapoda</taxon>
        <taxon>Pleocyemata</taxon>
        <taxon>Brachyura</taxon>
        <taxon>Eubrachyura</taxon>
        <taxon>Portunoidea</taxon>
        <taxon>Portunidae</taxon>
        <taxon>Portuninae</taxon>
        <taxon>Portunus</taxon>
    </lineage>
</organism>
<dbReference type="Proteomes" id="UP000324222">
    <property type="component" value="Unassembled WGS sequence"/>
</dbReference>
<dbReference type="GO" id="GO:0045893">
    <property type="term" value="P:positive regulation of DNA-templated transcription"/>
    <property type="evidence" value="ECO:0007669"/>
    <property type="project" value="UniProtKB-ARBA"/>
</dbReference>
<keyword evidence="15" id="KW-1185">Reference proteome</keyword>
<dbReference type="InterPro" id="IPR050331">
    <property type="entry name" value="Zinc_finger"/>
</dbReference>
<keyword evidence="10" id="KW-0539">Nucleus</keyword>
<keyword evidence="8" id="KW-0238">DNA-binding</keyword>
<protein>
    <submittedName>
        <fullName evidence="14">Zinc finger protein 836</fullName>
    </submittedName>
</protein>
<evidence type="ECO:0000256" key="1">
    <source>
        <dbReference type="ARBA" id="ARBA00004123"/>
    </source>
</evidence>
<dbReference type="AlphaFoldDB" id="A0A5B7FWB9"/>
<evidence type="ECO:0000256" key="10">
    <source>
        <dbReference type="ARBA" id="ARBA00023242"/>
    </source>
</evidence>